<reference evidence="2" key="1">
    <citation type="journal article" date="2019" name="Int. J. Syst. Evol. Microbiol.">
        <title>The Global Catalogue of Microorganisms (GCM) 10K type strain sequencing project: providing services to taxonomists for standard genome sequencing and annotation.</title>
        <authorList>
            <consortium name="The Broad Institute Genomics Platform"/>
            <consortium name="The Broad Institute Genome Sequencing Center for Infectious Disease"/>
            <person name="Wu L."/>
            <person name="Ma J."/>
        </authorList>
    </citation>
    <scope>NUCLEOTIDE SEQUENCE [LARGE SCALE GENOMIC DNA]</scope>
    <source>
        <strain evidence="2">JCM 18302</strain>
    </source>
</reference>
<evidence type="ECO:0000313" key="2">
    <source>
        <dbReference type="Proteomes" id="UP001500804"/>
    </source>
</evidence>
<dbReference type="EMBL" id="BAABJO010000076">
    <property type="protein sequence ID" value="GAA5143386.1"/>
    <property type="molecule type" value="Genomic_DNA"/>
</dbReference>
<keyword evidence="2" id="KW-1185">Reference proteome</keyword>
<dbReference type="RefSeq" id="WP_345613682.1">
    <property type="nucleotide sequence ID" value="NZ_BAABJO010000076.1"/>
</dbReference>
<comment type="caution">
    <text evidence="1">The sequence shown here is derived from an EMBL/GenBank/DDBJ whole genome shotgun (WGS) entry which is preliminary data.</text>
</comment>
<accession>A0ABP9PDN1</accession>
<proteinExistence type="predicted"/>
<dbReference type="Proteomes" id="UP001500804">
    <property type="component" value="Unassembled WGS sequence"/>
</dbReference>
<protein>
    <submittedName>
        <fullName evidence="1">Uncharacterized protein</fullName>
    </submittedName>
</protein>
<sequence>MFKSLGIEAEGAAVDEDGIDDDRVLALPPGGDPLGPIAVGIEVPDVSAELEVPIRGLARQRESRDVLGERCCTRSGAADGRYTYLIDDSGFHTEPGTARGRLTDEQLQGDRRPSRRMLPHEAAHCGYAQSRRQLANSSTLTLDEPDLDTVERLLSAY</sequence>
<name>A0ABP9PDN1_9PSEU</name>
<gene>
    <name evidence="1" type="ORF">GCM10023320_84390</name>
</gene>
<evidence type="ECO:0000313" key="1">
    <source>
        <dbReference type="EMBL" id="GAA5143386.1"/>
    </source>
</evidence>
<organism evidence="1 2">
    <name type="scientific">Pseudonocardia adelaidensis</name>
    <dbReference type="NCBI Taxonomy" id="648754"/>
    <lineage>
        <taxon>Bacteria</taxon>
        <taxon>Bacillati</taxon>
        <taxon>Actinomycetota</taxon>
        <taxon>Actinomycetes</taxon>
        <taxon>Pseudonocardiales</taxon>
        <taxon>Pseudonocardiaceae</taxon>
        <taxon>Pseudonocardia</taxon>
    </lineage>
</organism>